<accession>A0AAV7QBZ1</accession>
<organism evidence="2 3">
    <name type="scientific">Pleurodeles waltl</name>
    <name type="common">Iberian ribbed newt</name>
    <dbReference type="NCBI Taxonomy" id="8319"/>
    <lineage>
        <taxon>Eukaryota</taxon>
        <taxon>Metazoa</taxon>
        <taxon>Chordata</taxon>
        <taxon>Craniata</taxon>
        <taxon>Vertebrata</taxon>
        <taxon>Euteleostomi</taxon>
        <taxon>Amphibia</taxon>
        <taxon>Batrachia</taxon>
        <taxon>Caudata</taxon>
        <taxon>Salamandroidea</taxon>
        <taxon>Salamandridae</taxon>
        <taxon>Pleurodelinae</taxon>
        <taxon>Pleurodeles</taxon>
    </lineage>
</organism>
<feature type="region of interest" description="Disordered" evidence="1">
    <location>
        <begin position="1"/>
        <end position="72"/>
    </location>
</feature>
<reference evidence="2" key="1">
    <citation type="journal article" date="2022" name="bioRxiv">
        <title>Sequencing and chromosome-scale assembly of the giantPleurodeles waltlgenome.</title>
        <authorList>
            <person name="Brown T."/>
            <person name="Elewa A."/>
            <person name="Iarovenko S."/>
            <person name="Subramanian E."/>
            <person name="Araus A.J."/>
            <person name="Petzold A."/>
            <person name="Susuki M."/>
            <person name="Suzuki K.-i.T."/>
            <person name="Hayashi T."/>
            <person name="Toyoda A."/>
            <person name="Oliveira C."/>
            <person name="Osipova E."/>
            <person name="Leigh N.D."/>
            <person name="Simon A."/>
            <person name="Yun M.H."/>
        </authorList>
    </citation>
    <scope>NUCLEOTIDE SEQUENCE</scope>
    <source>
        <strain evidence="2">20211129_DDA</strain>
        <tissue evidence="2">Liver</tissue>
    </source>
</reference>
<protein>
    <submittedName>
        <fullName evidence="2">Uncharacterized protein</fullName>
    </submittedName>
</protein>
<evidence type="ECO:0000313" key="3">
    <source>
        <dbReference type="Proteomes" id="UP001066276"/>
    </source>
</evidence>
<dbReference type="Proteomes" id="UP001066276">
    <property type="component" value="Chromosome 6"/>
</dbReference>
<dbReference type="EMBL" id="JANPWB010000010">
    <property type="protein sequence ID" value="KAJ1136729.1"/>
    <property type="molecule type" value="Genomic_DNA"/>
</dbReference>
<dbReference type="AlphaFoldDB" id="A0AAV7QBZ1"/>
<comment type="caution">
    <text evidence="2">The sequence shown here is derived from an EMBL/GenBank/DDBJ whole genome shotgun (WGS) entry which is preliminary data.</text>
</comment>
<sequence length="72" mass="8460">METLGNRKEKRTGRTPVEEEEERQEADDMLKGEYRRDTEHIMKEGGEEKMQFVMEQDTGEEKRDRAVSGIKA</sequence>
<name>A0AAV7QBZ1_PLEWA</name>
<feature type="compositionally biased region" description="Basic and acidic residues" evidence="1">
    <location>
        <begin position="26"/>
        <end position="50"/>
    </location>
</feature>
<evidence type="ECO:0000313" key="2">
    <source>
        <dbReference type="EMBL" id="KAJ1136729.1"/>
    </source>
</evidence>
<keyword evidence="3" id="KW-1185">Reference proteome</keyword>
<proteinExistence type="predicted"/>
<gene>
    <name evidence="2" type="ORF">NDU88_003144</name>
</gene>
<evidence type="ECO:0000256" key="1">
    <source>
        <dbReference type="SAM" id="MobiDB-lite"/>
    </source>
</evidence>